<accession>A0ACD5FMG1</accession>
<organism evidence="1 2">
    <name type="scientific">Staphylococcus hyicus</name>
    <dbReference type="NCBI Taxonomy" id="1284"/>
    <lineage>
        <taxon>Bacteria</taxon>
        <taxon>Bacillati</taxon>
        <taxon>Bacillota</taxon>
        <taxon>Bacilli</taxon>
        <taxon>Bacillales</taxon>
        <taxon>Staphylococcaceae</taxon>
        <taxon>Staphylococcus</taxon>
    </lineage>
</organism>
<gene>
    <name evidence="1" type="ORF">QUC96_011960</name>
</gene>
<name>A0ACD5FMG1_STAHY</name>
<evidence type="ECO:0000313" key="1">
    <source>
        <dbReference type="EMBL" id="XKR69140.1"/>
    </source>
</evidence>
<proteinExistence type="predicted"/>
<reference evidence="1" key="1">
    <citation type="submission" date="2024-09" db="EMBL/GenBank/DDBJ databases">
        <authorList>
            <person name="Gagne-Thivierge C."/>
        </authorList>
    </citation>
    <scope>NUCLEOTIDE SEQUENCE</scope>
    <source>
        <strain evidence="1">SC310</strain>
    </source>
</reference>
<evidence type="ECO:0000313" key="2">
    <source>
        <dbReference type="Proteomes" id="UP001234913"/>
    </source>
</evidence>
<keyword evidence="2" id="KW-1185">Reference proteome</keyword>
<sequence length="370" mass="42743">MLKKVLGSMVICSFTLTGVSSSLPLAENAMANVNDDIGSRDYQEIQGTYLLVHFTGVDEQGNELTLPKYLEFPLEEGELLNKQVLEQKVQQTLDSQVDTKFEFVRFTKDTKLELHKKNNVQPFPITDAGFRVVDYSDDQNNAQFRLSGNIVIKPKEIKETRTDYSNDTDVQLFHEVKFKKKIEGTNNLTSSIMSIDTPFEKKVKVGTHIKQEDLQNAAQKAFEETEDYKKGYRLVKRLNTSVLENGRTPKKVYHHLYNTMFNYDVSKFREKPTRDGHIDVISEDYYISKQGDDYMPEQQEVVLELKDDTGLLLKEIKLNVSKANAMEEIKKYISENNLTEIKAKNGKTYQFNQTLNHDENQHFTAVYKEM</sequence>
<protein>
    <submittedName>
        <fullName evidence="1">Uncharacterized protein</fullName>
    </submittedName>
</protein>
<dbReference type="Proteomes" id="UP001234913">
    <property type="component" value="Chromosome"/>
</dbReference>
<dbReference type="EMBL" id="CP171742">
    <property type="protein sequence ID" value="XKR69140.1"/>
    <property type="molecule type" value="Genomic_DNA"/>
</dbReference>